<feature type="chain" id="PRO_5032981994" description="Plexin-A2" evidence="18">
    <location>
        <begin position="24"/>
        <end position="1850"/>
    </location>
</feature>
<dbReference type="FunFam" id="2.60.40.10:FF:000071">
    <property type="entry name" value="Plexin A2"/>
    <property type="match status" value="1"/>
</dbReference>
<dbReference type="GeneTree" id="ENSGT01050000244850"/>
<dbReference type="Ensembl" id="ENSFALT00000044920.1">
    <property type="protein sequence ID" value="ENSFALP00000029557.1"/>
    <property type="gene ID" value="ENSFALG00000011860.2"/>
</dbReference>
<dbReference type="SUPFAM" id="SSF48350">
    <property type="entry name" value="GTPase activation domain, GAP"/>
    <property type="match status" value="1"/>
</dbReference>
<evidence type="ECO:0000256" key="18">
    <source>
        <dbReference type="SAM" id="SignalP"/>
    </source>
</evidence>
<dbReference type="FunFam" id="1.10.506.10:FF:000005">
    <property type="entry name" value="Plexin A1"/>
    <property type="match status" value="1"/>
</dbReference>
<dbReference type="InterPro" id="IPR001627">
    <property type="entry name" value="Semap_dom"/>
</dbReference>
<evidence type="ECO:0000256" key="17">
    <source>
        <dbReference type="SAM" id="Phobius"/>
    </source>
</evidence>
<feature type="domain" description="Sema" evidence="19">
    <location>
        <begin position="12"/>
        <end position="491"/>
    </location>
</feature>
<dbReference type="GO" id="GO:0030334">
    <property type="term" value="P:regulation of cell migration"/>
    <property type="evidence" value="ECO:0007669"/>
    <property type="project" value="TreeGrafter"/>
</dbReference>
<dbReference type="Gene3D" id="1.10.506.10">
    <property type="entry name" value="GTPase Activation - p120gap, domain 1"/>
    <property type="match status" value="1"/>
</dbReference>
<dbReference type="Pfam" id="PF01833">
    <property type="entry name" value="TIG"/>
    <property type="match status" value="4"/>
</dbReference>
<feature type="transmembrane region" description="Helical" evidence="17">
    <location>
        <begin position="1200"/>
        <end position="1222"/>
    </location>
</feature>
<dbReference type="InterPro" id="IPR015943">
    <property type="entry name" value="WD40/YVTN_repeat-like_dom_sf"/>
</dbReference>
<evidence type="ECO:0000256" key="10">
    <source>
        <dbReference type="ARBA" id="ARBA00023136"/>
    </source>
</evidence>
<evidence type="ECO:0000256" key="15">
    <source>
        <dbReference type="PROSITE-ProRule" id="PRU00352"/>
    </source>
</evidence>
<dbReference type="PROSITE" id="PS51004">
    <property type="entry name" value="SEMA"/>
    <property type="match status" value="1"/>
</dbReference>
<dbReference type="InterPro" id="IPR002909">
    <property type="entry name" value="IPT_dom"/>
</dbReference>
<evidence type="ECO:0000256" key="12">
    <source>
        <dbReference type="ARBA" id="ARBA00023180"/>
    </source>
</evidence>
<dbReference type="Pfam" id="PF01437">
    <property type="entry name" value="PSI"/>
    <property type="match status" value="2"/>
</dbReference>
<dbReference type="InterPro" id="IPR046800">
    <property type="entry name" value="Plexin_RBD"/>
</dbReference>
<keyword evidence="21" id="KW-1185">Reference proteome</keyword>
<keyword evidence="4" id="KW-0597">Phosphoprotein</keyword>
<dbReference type="FunFam" id="1.10.506.10:FF:000006">
    <property type="entry name" value="Plexin A1"/>
    <property type="match status" value="1"/>
</dbReference>
<dbReference type="GO" id="GO:0048513">
    <property type="term" value="P:animal organ development"/>
    <property type="evidence" value="ECO:0007669"/>
    <property type="project" value="UniProtKB-ARBA"/>
</dbReference>
<keyword evidence="10 17" id="KW-0472">Membrane</keyword>
<dbReference type="FunFam" id="2.130.10.10:FF:000006">
    <property type="entry name" value="Plexin A2"/>
    <property type="match status" value="1"/>
</dbReference>
<dbReference type="GO" id="GO:0017154">
    <property type="term" value="F:semaphorin receptor activity"/>
    <property type="evidence" value="ECO:0007669"/>
    <property type="project" value="InterPro"/>
</dbReference>
<dbReference type="SMART" id="SM00423">
    <property type="entry name" value="PSI"/>
    <property type="match status" value="3"/>
</dbReference>
<evidence type="ECO:0000256" key="13">
    <source>
        <dbReference type="ARBA" id="ARBA00056694"/>
    </source>
</evidence>
<evidence type="ECO:0000256" key="4">
    <source>
        <dbReference type="ARBA" id="ARBA00022553"/>
    </source>
</evidence>
<reference evidence="20" key="3">
    <citation type="submission" date="2025-09" db="UniProtKB">
        <authorList>
            <consortium name="Ensembl"/>
        </authorList>
    </citation>
    <scope>IDENTIFICATION</scope>
</reference>
<comment type="function">
    <text evidence="13">Coreceptor for SEMA3A and SEMA6A. Necessary for signaling by SEMA6A and class 3 semaphorins and subsequent remodeling of the cytoskeleton. Plays a role in axon guidance, invasive growth and cell migration. Class 3 semaphorins bind to a complex composed of a neuropilin and a plexin. The plexin modulates the affinity of the complex for specific semaphorins, and its cytoplasmic domain is required for the activation of down-stream signaling events in the cytoplasm.</text>
</comment>
<evidence type="ECO:0000256" key="11">
    <source>
        <dbReference type="ARBA" id="ARBA00023157"/>
    </source>
</evidence>
<name>A0A803W3K1_FICAL</name>
<comment type="similarity">
    <text evidence="2">Belongs to the plexin family.</text>
</comment>
<evidence type="ECO:0000313" key="20">
    <source>
        <dbReference type="Ensembl" id="ENSFALP00000029557.1"/>
    </source>
</evidence>
<dbReference type="InterPro" id="IPR036352">
    <property type="entry name" value="Semap_dom_sf"/>
</dbReference>
<dbReference type="Pfam" id="PF24479">
    <property type="entry name" value="PSI_PlexinA-B"/>
    <property type="match status" value="1"/>
</dbReference>
<keyword evidence="11" id="KW-1015">Disulfide bond</keyword>
<sequence>MWKWTCLVSHLLLSTTVSPLGRQQPPHPKRPFITFTGEQAEGNFNHLVVDERTGHIYLGAVNRIYKLSSDLKVLVTHETGPDDDNPKCYPPRIVQTCNEPLTPTNNINKMLLIDYKENRLIACGSLYQGICKLLRLDDLFKLGEPFHKKEHYLSGVNESGSVFGVIVSYSNMDDKLFIATAVDGKPEYFPTISSRKLTKNSEADGMFAYVFHDEFVASMIKIPSDTFTIIPDFDIYYIYGFSSGNFVYFLTLQPEMISPPGSTTKEQVYTSKLVRLCKEDTAFNSYVEVPIGCEKNGVEYRLLQAAYLSKAGAILARSLGVGPEDDILFTVFSKGQKRKMKSLDESALCIFVLKNINDRIKDRLQSCYRGEGTLDLAWLKLLTIDDNFCGLDMNAPLGVSSMVRGLPIFTEDGDRMTSVIAYVYKNHSLAFVGTKSGKLKKIRVDGTSKNTQEYEIVQVVDTGPILRDMAFSMDHEHLYIMSEKVPVESCSQHETCSQCLGSGDPHCGWCVLHNTCTRKERCERSSEPRRFASEMKQCVRLTVHPNNISVSQYNVLVRKRSPCPSPRVQPAREATHTLMCLFPPPGDHHIVQLQLKSKETGMTFASTSFVFYNCSVHNSCLSCVESPYRCHWCKYRHVCTHDPSSCSFQEGRVKMPEDCPQLLQAEKILVPVEVIKPITLKAKNLPQPQSGQRGYECILSIQGSEQRVPALRFNSSSVQCQNTSYSYEGMEINSLPVELTVVWNGNFNIDNPAQNKVHLYKCGAMRDSCGLCLKADPDFECGWCQGQNQCTLKQHCPAQDSQWLELSSTKGKCTNPKITDINPVTGPREGGTRVTIRGENLGLEFRDIASHVKVAGVECKPLVEGYIPAEQIVCEMGEAKPSQHAGFVEICVAECKPEFMARSSQLYYFMTLTLSDLKPKRGPVSGGTQVTITGNNLNAGSNVIVTFGRQPCLFYRYRRALPAHIVCNTTASYEGFEKVKVSVRVDKAKIHQELHYEYVEDPTILRIEPEWSIFSGNTPIAVWGTHLDLIQNPQIRAKHGGKEHVNNCEVQNSTEMTCQAPALAVDPNHQSELAERPEEFGFILDNVQSLLILNKTNFTYYPNPIFEVFNPSGILELKPGSPIILKGRNLIPPVAGGNAKLNYTVLVGEKPCAVTVSDVQLLCESPNLIGRHKVMARVGGMEFSPGMVYISPDSPLSLPAIVSIAVAGGLLIIFIVAVLIAYKRKSRESDLTLKRLQMQMDNLESRVALECKEAFAELQTDIHELTSDLDGAGIPFLDYRTYTMRVLFPGIEDHPVLRDLEERVEKGLKLFAQLINNKVFLLSFIRTLESQRSFSMRDRGNVASLIMTVLQSKLEYATDVLKQLLADLIDKNLESKNHPKLLLRRTESVAEKMLTNWFTFLLYKFLKECAGEPLFSLFCAIKQQMEKGPIDSITGEARYSLSEDKLIRQQIDYKTLVLSCVNPDNVNSPEIPVKILNCDTITQVKEKILDAIFKNVPCSHRPKAADMDLEWRQASGARMILQDEDITTKIENDWKRLNTLAHYQVPDGSVVALVSKQVTAYNAVNNSTVSRTSASKYENMIRYTGSPDSLRSRTPMITPDLESGVKMWHLVKNHEHGDQKEGDRGSKMVSEIYLTRLLATKGTLQKFVDDLFETIFSTAHRGSALPLAIKYMFDFLDEQADKHNIHDPHVRHTWKSNCLPLRFWVNMIKNPQFVFDIHKNSITDACLSVVAQTFMDSCSTSEHRLGKDSPSNKLLYAKDIPSYKNWVERYYSDIAKMPAISDQDMNAYLAEQSRMHMNEFNTMSALSEIYSYVGKYSEEILGALDQDDQAGKQKLAYKLEQVITLMSIDS</sequence>
<keyword evidence="5 17" id="KW-0812">Transmembrane</keyword>
<evidence type="ECO:0000259" key="19">
    <source>
        <dbReference type="PROSITE" id="PS51004"/>
    </source>
</evidence>
<dbReference type="FunFam" id="2.60.40.10:FF:000131">
    <property type="entry name" value="Plexin A2"/>
    <property type="match status" value="1"/>
</dbReference>
<dbReference type="InterPro" id="IPR041362">
    <property type="entry name" value="TIG2_plexin"/>
</dbReference>
<dbReference type="GO" id="GO:0002116">
    <property type="term" value="C:semaphorin receptor complex"/>
    <property type="evidence" value="ECO:0007669"/>
    <property type="project" value="TreeGrafter"/>
</dbReference>
<dbReference type="FunFam" id="2.60.40.10:FF:000123">
    <property type="entry name" value="Plexin A1"/>
    <property type="match status" value="1"/>
</dbReference>
<dbReference type="Gene3D" id="2.60.40.10">
    <property type="entry name" value="Immunoglobulins"/>
    <property type="match status" value="4"/>
</dbReference>
<keyword evidence="9 16" id="KW-0175">Coiled coil</keyword>
<dbReference type="InterPro" id="IPR002165">
    <property type="entry name" value="Plexin_repeat"/>
</dbReference>
<dbReference type="CDD" id="cd12790">
    <property type="entry name" value="RasGAP_plexin_A"/>
    <property type="match status" value="1"/>
</dbReference>
<dbReference type="Pfam" id="PF08337">
    <property type="entry name" value="Plexin_cytopl"/>
    <property type="match status" value="1"/>
</dbReference>
<keyword evidence="6 18" id="KW-0732">Signal</keyword>
<dbReference type="Pfam" id="PF18020">
    <property type="entry name" value="TIG_2"/>
    <property type="match status" value="1"/>
</dbReference>
<dbReference type="Proteomes" id="UP000016665">
    <property type="component" value="Chromosome 1A"/>
</dbReference>
<dbReference type="FunFam" id="3.10.20.90:FF:000018">
    <property type="entry name" value="Plexin A2"/>
    <property type="match status" value="1"/>
</dbReference>
<dbReference type="Pfam" id="PF20170">
    <property type="entry name" value="Plexin_RBD"/>
    <property type="match status" value="1"/>
</dbReference>
<reference evidence="20 21" key="1">
    <citation type="journal article" date="2012" name="Nature">
        <title>The genomic landscape of species divergence in Ficedula flycatchers.</title>
        <authorList>
            <person name="Ellegren H."/>
            <person name="Smeds L."/>
            <person name="Burri R."/>
            <person name="Olason P.I."/>
            <person name="Backstrom N."/>
            <person name="Kawakami T."/>
            <person name="Kunstner A."/>
            <person name="Makinen H."/>
            <person name="Nadachowska-Brzyska K."/>
            <person name="Qvarnstrom A."/>
            <person name="Uebbing S."/>
            <person name="Wolf J.B."/>
        </authorList>
    </citation>
    <scope>NUCLEOTIDE SEQUENCE [LARGE SCALE GENOMIC DNA]</scope>
</reference>
<evidence type="ECO:0000256" key="16">
    <source>
        <dbReference type="SAM" id="Coils"/>
    </source>
</evidence>
<evidence type="ECO:0000256" key="14">
    <source>
        <dbReference type="ARBA" id="ARBA00070716"/>
    </source>
</evidence>
<dbReference type="Pfam" id="PF01403">
    <property type="entry name" value="Sema"/>
    <property type="match status" value="1"/>
</dbReference>
<dbReference type="GO" id="GO:0005886">
    <property type="term" value="C:plasma membrane"/>
    <property type="evidence" value="ECO:0007669"/>
    <property type="project" value="UniProtKB-SubCell"/>
</dbReference>
<dbReference type="Gene3D" id="2.130.10.10">
    <property type="entry name" value="YVTN repeat-like/Quinoprotein amine dehydrogenase"/>
    <property type="match status" value="1"/>
</dbReference>
<dbReference type="InterPro" id="IPR016201">
    <property type="entry name" value="PSI"/>
</dbReference>
<dbReference type="SMART" id="SM00429">
    <property type="entry name" value="IPT"/>
    <property type="match status" value="4"/>
</dbReference>
<dbReference type="SMART" id="SM00630">
    <property type="entry name" value="Sema"/>
    <property type="match status" value="1"/>
</dbReference>
<dbReference type="SUPFAM" id="SSF103575">
    <property type="entry name" value="Plexin repeat"/>
    <property type="match status" value="2"/>
</dbReference>
<dbReference type="FunFam" id="2.60.40.10:FF:001973">
    <property type="entry name" value="Plexin A4, B"/>
    <property type="match status" value="1"/>
</dbReference>
<dbReference type="GO" id="GO:0009653">
    <property type="term" value="P:anatomical structure morphogenesis"/>
    <property type="evidence" value="ECO:0007669"/>
    <property type="project" value="UniProtKB-ARBA"/>
</dbReference>
<evidence type="ECO:0000256" key="1">
    <source>
        <dbReference type="ARBA" id="ARBA00004251"/>
    </source>
</evidence>
<dbReference type="GO" id="GO:0035295">
    <property type="term" value="P:tube development"/>
    <property type="evidence" value="ECO:0007669"/>
    <property type="project" value="UniProtKB-ARBA"/>
</dbReference>
<dbReference type="CDD" id="cd00603">
    <property type="entry name" value="IPT_PCSR"/>
    <property type="match status" value="1"/>
</dbReference>
<comment type="caution">
    <text evidence="15">Lacks conserved residue(s) required for the propagation of feature annotation.</text>
</comment>
<dbReference type="InterPro" id="IPR008936">
    <property type="entry name" value="Rho_GTPase_activation_prot"/>
</dbReference>
<organism evidence="20 21">
    <name type="scientific">Ficedula albicollis</name>
    <name type="common">Collared flycatcher</name>
    <name type="synonym">Muscicapa albicollis</name>
    <dbReference type="NCBI Taxonomy" id="59894"/>
    <lineage>
        <taxon>Eukaryota</taxon>
        <taxon>Metazoa</taxon>
        <taxon>Chordata</taxon>
        <taxon>Craniata</taxon>
        <taxon>Vertebrata</taxon>
        <taxon>Euteleostomi</taxon>
        <taxon>Archelosauria</taxon>
        <taxon>Archosauria</taxon>
        <taxon>Dinosauria</taxon>
        <taxon>Saurischia</taxon>
        <taxon>Theropoda</taxon>
        <taxon>Coelurosauria</taxon>
        <taxon>Aves</taxon>
        <taxon>Neognathae</taxon>
        <taxon>Neoaves</taxon>
        <taxon>Telluraves</taxon>
        <taxon>Australaves</taxon>
        <taxon>Passeriformes</taxon>
        <taxon>Muscicapidae</taxon>
        <taxon>Ficedula</taxon>
    </lineage>
</organism>
<gene>
    <name evidence="20" type="primary">PLXNA4</name>
</gene>
<protein>
    <recommendedName>
        <fullName evidence="14">Plexin-A2</fullName>
    </recommendedName>
</protein>
<dbReference type="InterPro" id="IPR031148">
    <property type="entry name" value="Plexin"/>
</dbReference>
<feature type="signal peptide" evidence="18">
    <location>
        <begin position="1"/>
        <end position="23"/>
    </location>
</feature>
<keyword evidence="7" id="KW-0677">Repeat</keyword>
<accession>A0A803W3K1</accession>
<dbReference type="InterPro" id="IPR014756">
    <property type="entry name" value="Ig_E-set"/>
</dbReference>
<comment type="subcellular location">
    <subcellularLocation>
        <location evidence="1">Cell membrane</location>
        <topology evidence="1">Single-pass type I membrane protein</topology>
    </subcellularLocation>
</comment>
<dbReference type="PANTHER" id="PTHR22625:SF34">
    <property type="entry name" value="PLEXIN-A4"/>
    <property type="match status" value="1"/>
</dbReference>
<evidence type="ECO:0000256" key="9">
    <source>
        <dbReference type="ARBA" id="ARBA00023054"/>
    </source>
</evidence>
<dbReference type="InterPro" id="IPR013783">
    <property type="entry name" value="Ig-like_fold"/>
</dbReference>
<reference evidence="20" key="2">
    <citation type="submission" date="2025-08" db="UniProtKB">
        <authorList>
            <consortium name="Ensembl"/>
        </authorList>
    </citation>
    <scope>IDENTIFICATION</scope>
</reference>
<evidence type="ECO:0000256" key="6">
    <source>
        <dbReference type="ARBA" id="ARBA00022729"/>
    </source>
</evidence>
<feature type="coiled-coil region" evidence="16">
    <location>
        <begin position="1226"/>
        <end position="1253"/>
    </location>
</feature>
<keyword evidence="8 17" id="KW-1133">Transmembrane helix</keyword>
<evidence type="ECO:0000256" key="8">
    <source>
        <dbReference type="ARBA" id="ARBA00022989"/>
    </source>
</evidence>
<dbReference type="PANTHER" id="PTHR22625">
    <property type="entry name" value="PLEXIN"/>
    <property type="match status" value="1"/>
</dbReference>
<evidence type="ECO:0000256" key="3">
    <source>
        <dbReference type="ARBA" id="ARBA00022475"/>
    </source>
</evidence>
<evidence type="ECO:0000256" key="2">
    <source>
        <dbReference type="ARBA" id="ARBA00010297"/>
    </source>
</evidence>
<dbReference type="CDD" id="cd01181">
    <property type="entry name" value="IPT_plexin_repeat3"/>
    <property type="match status" value="1"/>
</dbReference>
<dbReference type="GO" id="GO:0007399">
    <property type="term" value="P:nervous system development"/>
    <property type="evidence" value="ECO:0007669"/>
    <property type="project" value="UniProtKB-ARBA"/>
</dbReference>
<dbReference type="CDD" id="cd01180">
    <property type="entry name" value="IPT_plexin_repeat1"/>
    <property type="match status" value="1"/>
</dbReference>
<evidence type="ECO:0000256" key="5">
    <source>
        <dbReference type="ARBA" id="ARBA00022692"/>
    </source>
</evidence>
<dbReference type="FunFam" id="3.30.1680.10:FF:000032">
    <property type="entry name" value="Plexin A2"/>
    <property type="match status" value="1"/>
</dbReference>
<evidence type="ECO:0000313" key="21">
    <source>
        <dbReference type="Proteomes" id="UP000016665"/>
    </source>
</evidence>
<dbReference type="Gene3D" id="3.10.20.90">
    <property type="entry name" value="Phosphatidylinositol 3-kinase Catalytic Subunit, Chain A, domain 1"/>
    <property type="match status" value="1"/>
</dbReference>
<dbReference type="SUPFAM" id="SSF81296">
    <property type="entry name" value="E set domains"/>
    <property type="match status" value="4"/>
</dbReference>
<dbReference type="FunFam" id="2.60.40.10:FF:000339">
    <property type="entry name" value="Plexin A2"/>
    <property type="match status" value="1"/>
</dbReference>
<proteinExistence type="inferred from homology"/>
<evidence type="ECO:0000256" key="7">
    <source>
        <dbReference type="ARBA" id="ARBA00022737"/>
    </source>
</evidence>
<keyword evidence="3" id="KW-1003">Cell membrane</keyword>
<dbReference type="SUPFAM" id="SSF101912">
    <property type="entry name" value="Sema domain"/>
    <property type="match status" value="1"/>
</dbReference>
<keyword evidence="12" id="KW-0325">Glycoprotein</keyword>
<dbReference type="InterPro" id="IPR013548">
    <property type="entry name" value="Plexin_cytoplasmic_RasGAP_dom"/>
</dbReference>